<dbReference type="SUPFAM" id="SSF52540">
    <property type="entry name" value="P-loop containing nucleoside triphosphate hydrolases"/>
    <property type="match status" value="1"/>
</dbReference>
<reference evidence="1 2" key="1">
    <citation type="submission" date="2017-08" db="EMBL/GenBank/DDBJ databases">
        <authorList>
            <person name="Park S.-J."/>
            <person name="Kim H."/>
        </authorList>
    </citation>
    <scope>NUCLEOTIDE SEQUENCE [LARGE SCALE GENOMIC DNA]</scope>
    <source>
        <strain evidence="2">ye3</strain>
    </source>
</reference>
<protein>
    <recommendedName>
        <fullName evidence="3">ATPase</fullName>
    </recommendedName>
</protein>
<dbReference type="Gene3D" id="3.40.50.300">
    <property type="entry name" value="P-loop containing nucleotide triphosphate hydrolases"/>
    <property type="match status" value="1"/>
</dbReference>
<evidence type="ECO:0000313" key="2">
    <source>
        <dbReference type="Proteomes" id="UP000283474"/>
    </source>
</evidence>
<dbReference type="OrthoDB" id="198115at2"/>
<organism evidence="1 2">
    <name type="scientific">Pollutimonas thiosulfatoxidans</name>
    <dbReference type="NCBI Taxonomy" id="2028345"/>
    <lineage>
        <taxon>Bacteria</taxon>
        <taxon>Pseudomonadati</taxon>
        <taxon>Pseudomonadota</taxon>
        <taxon>Betaproteobacteria</taxon>
        <taxon>Burkholderiales</taxon>
        <taxon>Alcaligenaceae</taxon>
        <taxon>Pollutimonas</taxon>
    </lineage>
</organism>
<gene>
    <name evidence="1" type="ORF">CKA81_10380</name>
</gene>
<evidence type="ECO:0008006" key="3">
    <source>
        <dbReference type="Google" id="ProtNLM"/>
    </source>
</evidence>
<dbReference type="KEGG" id="pus:CKA81_10380"/>
<dbReference type="InterPro" id="IPR027417">
    <property type="entry name" value="P-loop_NTPase"/>
</dbReference>
<dbReference type="Proteomes" id="UP000283474">
    <property type="component" value="Chromosome"/>
</dbReference>
<name>A0A410GD22_9BURK</name>
<proteinExistence type="predicted"/>
<keyword evidence="2" id="KW-1185">Reference proteome</keyword>
<dbReference type="Pfam" id="PF13671">
    <property type="entry name" value="AAA_33"/>
    <property type="match status" value="1"/>
</dbReference>
<dbReference type="EMBL" id="CP022987">
    <property type="protein sequence ID" value="QAA94193.1"/>
    <property type="molecule type" value="Genomic_DNA"/>
</dbReference>
<sequence length="199" mass="22018">MSVYIENVSALFILGHAGTGKTFLTNHFVASQRKSGHSWCVLDKDVVSEVWSGALLSAHGHDPNDRDSPFFKEAIRDLGYQGTLRIGRDQLELGTNVVFPAPWSRELASGALFSAAALNLPEHTRLGHVWLDLPIDVRKARIISRGDPRDQWKLDHWDDYVRGLKRPAAVSDGRVPVLDASLPIDEQITFLNNLAQGAS</sequence>
<accession>A0A410GD22</accession>
<evidence type="ECO:0000313" key="1">
    <source>
        <dbReference type="EMBL" id="QAA94193.1"/>
    </source>
</evidence>
<dbReference type="AlphaFoldDB" id="A0A410GD22"/>